<dbReference type="Gene3D" id="3.80.10.10">
    <property type="entry name" value="Ribonuclease Inhibitor"/>
    <property type="match status" value="1"/>
</dbReference>
<dbReference type="GO" id="GO:0043531">
    <property type="term" value="F:ADP binding"/>
    <property type="evidence" value="ECO:0007669"/>
    <property type="project" value="InterPro"/>
</dbReference>
<evidence type="ECO:0000256" key="2">
    <source>
        <dbReference type="ARBA" id="ARBA00022741"/>
    </source>
</evidence>
<evidence type="ECO:0000313" key="7">
    <source>
        <dbReference type="Proteomes" id="UP000288805"/>
    </source>
</evidence>
<keyword evidence="3" id="KW-0611">Plant defense</keyword>
<keyword evidence="4" id="KW-0067">ATP-binding</keyword>
<evidence type="ECO:0000256" key="1">
    <source>
        <dbReference type="ARBA" id="ARBA00008894"/>
    </source>
</evidence>
<dbReference type="AlphaFoldDB" id="A0A438G9V7"/>
<feature type="domain" description="NB-ARC" evidence="5">
    <location>
        <begin position="4"/>
        <end position="59"/>
    </location>
</feature>
<dbReference type="InterPro" id="IPR002182">
    <property type="entry name" value="NB-ARC"/>
</dbReference>
<name>A0A438G9V7_VITVI</name>
<comment type="caution">
    <text evidence="6">The sequence shown here is derived from an EMBL/GenBank/DDBJ whole genome shotgun (WGS) entry which is preliminary data.</text>
</comment>
<accession>A0A438G9V7</accession>
<organism evidence="6 7">
    <name type="scientific">Vitis vinifera</name>
    <name type="common">Grape</name>
    <dbReference type="NCBI Taxonomy" id="29760"/>
    <lineage>
        <taxon>Eukaryota</taxon>
        <taxon>Viridiplantae</taxon>
        <taxon>Streptophyta</taxon>
        <taxon>Embryophyta</taxon>
        <taxon>Tracheophyta</taxon>
        <taxon>Spermatophyta</taxon>
        <taxon>Magnoliopsida</taxon>
        <taxon>eudicotyledons</taxon>
        <taxon>Gunneridae</taxon>
        <taxon>Pentapetalae</taxon>
        <taxon>rosids</taxon>
        <taxon>Vitales</taxon>
        <taxon>Vitaceae</taxon>
        <taxon>Viteae</taxon>
        <taxon>Vitis</taxon>
    </lineage>
</organism>
<dbReference type="Pfam" id="PF00931">
    <property type="entry name" value="NB-ARC"/>
    <property type="match status" value="1"/>
</dbReference>
<dbReference type="GO" id="GO:0006952">
    <property type="term" value="P:defense response"/>
    <property type="evidence" value="ECO:0007669"/>
    <property type="project" value="UniProtKB-KW"/>
</dbReference>
<dbReference type="InterPro" id="IPR050905">
    <property type="entry name" value="Plant_NBS-LRR"/>
</dbReference>
<dbReference type="InterPro" id="IPR032675">
    <property type="entry name" value="LRR_dom_sf"/>
</dbReference>
<dbReference type="GO" id="GO:0005524">
    <property type="term" value="F:ATP binding"/>
    <property type="evidence" value="ECO:0007669"/>
    <property type="project" value="UniProtKB-KW"/>
</dbReference>
<keyword evidence="2" id="KW-0547">Nucleotide-binding</keyword>
<dbReference type="SUPFAM" id="SSF52058">
    <property type="entry name" value="L domain-like"/>
    <property type="match status" value="1"/>
</dbReference>
<evidence type="ECO:0000313" key="6">
    <source>
        <dbReference type="EMBL" id="RVW69005.1"/>
    </source>
</evidence>
<dbReference type="InterPro" id="IPR042197">
    <property type="entry name" value="Apaf_helical"/>
</dbReference>
<evidence type="ECO:0000259" key="5">
    <source>
        <dbReference type="Pfam" id="PF00931"/>
    </source>
</evidence>
<dbReference type="InterPro" id="IPR027417">
    <property type="entry name" value="P-loop_NTPase"/>
</dbReference>
<dbReference type="FunFam" id="1.10.8.430:FF:000003">
    <property type="entry name" value="Probable disease resistance protein At5g66910"/>
    <property type="match status" value="1"/>
</dbReference>
<gene>
    <name evidence="6" type="primary">VvCHDp000705_3</name>
    <name evidence="6" type="ORF">CK203_061076</name>
</gene>
<evidence type="ECO:0000256" key="3">
    <source>
        <dbReference type="ARBA" id="ARBA00022821"/>
    </source>
</evidence>
<comment type="similarity">
    <text evidence="1">Belongs to the disease resistance NB-LRR family.</text>
</comment>
<sequence>MDLLEVGIPPPDQQNKSKLIFNTRSLDLCGQMGAHKKIQVKSLAWKDSWDLFQKYVGTDALNSDPEIPELAEMVAKECCGLPLAIITIGRAMASKVTPQDWKHAIRVLQTCASNFPDEFDDTDGARNQGFNIISTLVHACLLEESSNTRFVKFHDVVRDMALWIASEMGEMKGKFLVQTSAGLTQAPDFVKWTTTERISLMNNRIEKLTGSPTCPNLSMLLLDLNSDLQMISNEIKKLPIEMKNLVQLKTLRLCSSKLSSIPRGLISSLLMLQGVGMYNCGLYDQVAEGGVESYGNESLVEELESLKYLTDLTFTIASASVFKRFLSSRKLPSCTHAICLEKEDTEMGLGQQSSRTPSPTTKRVEGETRCRGPYFLLFLSPSSSSFGIHQSSNNPSPL</sequence>
<dbReference type="EMBL" id="QGNW01000511">
    <property type="protein sequence ID" value="RVW69005.1"/>
    <property type="molecule type" value="Genomic_DNA"/>
</dbReference>
<dbReference type="PANTHER" id="PTHR33463">
    <property type="entry name" value="NB-ARC DOMAIN-CONTAINING PROTEIN-RELATED"/>
    <property type="match status" value="1"/>
</dbReference>
<proteinExistence type="inferred from homology"/>
<dbReference type="SUPFAM" id="SSF52540">
    <property type="entry name" value="P-loop containing nucleoside triphosphate hydrolases"/>
    <property type="match status" value="1"/>
</dbReference>
<dbReference type="Gene3D" id="1.10.8.430">
    <property type="entry name" value="Helical domain of apoptotic protease-activating factors"/>
    <property type="match status" value="1"/>
</dbReference>
<reference evidence="6 7" key="1">
    <citation type="journal article" date="2018" name="PLoS Genet.">
        <title>Population sequencing reveals clonal diversity and ancestral inbreeding in the grapevine cultivar Chardonnay.</title>
        <authorList>
            <person name="Roach M.J."/>
            <person name="Johnson D.L."/>
            <person name="Bohlmann J."/>
            <person name="van Vuuren H.J."/>
            <person name="Jones S.J."/>
            <person name="Pretorius I.S."/>
            <person name="Schmidt S.A."/>
            <person name="Borneman A.R."/>
        </authorList>
    </citation>
    <scope>NUCLEOTIDE SEQUENCE [LARGE SCALE GENOMIC DNA]</scope>
    <source>
        <strain evidence="7">cv. Chardonnay</strain>
        <tissue evidence="6">Leaf</tissue>
    </source>
</reference>
<dbReference type="Proteomes" id="UP000288805">
    <property type="component" value="Unassembled WGS sequence"/>
</dbReference>
<dbReference type="PANTHER" id="PTHR33463:SF220">
    <property type="entry name" value="NB-ARC DOMAIN-CONTAINING PROTEIN"/>
    <property type="match status" value="1"/>
</dbReference>
<evidence type="ECO:0000256" key="4">
    <source>
        <dbReference type="ARBA" id="ARBA00022840"/>
    </source>
</evidence>
<protein>
    <submittedName>
        <fullName evidence="6">Putative disease resistance protein</fullName>
    </submittedName>
</protein>